<name>A0A3T0SX99_9MICO</name>
<dbReference type="EMBL" id="CP028137">
    <property type="protein sequence ID" value="AZZ50950.1"/>
    <property type="molecule type" value="Genomic_DNA"/>
</dbReference>
<feature type="transmembrane region" description="Helical" evidence="1">
    <location>
        <begin position="211"/>
        <end position="230"/>
    </location>
</feature>
<feature type="transmembrane region" description="Helical" evidence="1">
    <location>
        <begin position="107"/>
        <end position="137"/>
    </location>
</feature>
<evidence type="ECO:0000313" key="2">
    <source>
        <dbReference type="EMBL" id="AZZ50950.1"/>
    </source>
</evidence>
<proteinExistence type="predicted"/>
<gene>
    <name evidence="2" type="ORF">C1I64_02050</name>
</gene>
<keyword evidence="1" id="KW-1133">Transmembrane helix</keyword>
<dbReference type="KEGG" id="rfs:C1I64_02050"/>
<accession>A0A3T0SX99</accession>
<feature type="transmembrane region" description="Helical" evidence="1">
    <location>
        <begin position="68"/>
        <end position="86"/>
    </location>
</feature>
<dbReference type="RefSeq" id="WP_127886043.1">
    <property type="nucleotide sequence ID" value="NZ_CP028137.1"/>
</dbReference>
<dbReference type="AlphaFoldDB" id="A0A3T0SX99"/>
<keyword evidence="1" id="KW-0812">Transmembrane</keyword>
<dbReference type="Proteomes" id="UP000285317">
    <property type="component" value="Chromosome"/>
</dbReference>
<evidence type="ECO:0000256" key="1">
    <source>
        <dbReference type="SAM" id="Phobius"/>
    </source>
</evidence>
<organism evidence="2 3">
    <name type="scientific">Rathayibacter festucae DSM 15932</name>
    <dbReference type="NCBI Taxonomy" id="1328866"/>
    <lineage>
        <taxon>Bacteria</taxon>
        <taxon>Bacillati</taxon>
        <taxon>Actinomycetota</taxon>
        <taxon>Actinomycetes</taxon>
        <taxon>Micrococcales</taxon>
        <taxon>Microbacteriaceae</taxon>
        <taxon>Rathayibacter</taxon>
    </lineage>
</organism>
<protein>
    <submittedName>
        <fullName evidence="2">Uncharacterized protein</fullName>
    </submittedName>
</protein>
<sequence length="238" mass="23429">MTDASAEGPLTRAVAAEFRRVVASRTPLWGLVFGLLPVLPLLLAVMQVDLGALPPGEAASLEHAITAALLQGGVVGAAAFGALRTASAFEKGILARDVLSSGLRPALAARFLVASGAGAVLATAAVAIGVASVAIVSAGRVTPDVGVETLVPMTGIGGAIWGALVGTIVRAPLFVLFAALAPLSVATFTSGTALEDVAPLAALSASAPPTVAAVLAGPAWLLALALVAVASGRRRPLL</sequence>
<feature type="transmembrane region" description="Helical" evidence="1">
    <location>
        <begin position="173"/>
        <end position="191"/>
    </location>
</feature>
<evidence type="ECO:0000313" key="3">
    <source>
        <dbReference type="Proteomes" id="UP000285317"/>
    </source>
</evidence>
<keyword evidence="1" id="KW-0472">Membrane</keyword>
<feature type="transmembrane region" description="Helical" evidence="1">
    <location>
        <begin position="28"/>
        <end position="48"/>
    </location>
</feature>
<feature type="transmembrane region" description="Helical" evidence="1">
    <location>
        <begin position="149"/>
        <end position="166"/>
    </location>
</feature>
<reference evidence="2 3" key="1">
    <citation type="submission" date="2018-03" db="EMBL/GenBank/DDBJ databases">
        <title>Bacteriophage NCPPB3778 and a type I-E CRISPR drive the evolution of the US Biological Select Agent, Rathayibacter toxicus.</title>
        <authorList>
            <person name="Davis E.W.II."/>
            <person name="Tabima J.F."/>
            <person name="Weisberg A.J."/>
            <person name="Dantas Lopes L."/>
            <person name="Wiseman M.S."/>
            <person name="Wiseman M.S."/>
            <person name="Pupko T."/>
            <person name="Belcher M.S."/>
            <person name="Sechler A.J."/>
            <person name="Tancos M.A."/>
            <person name="Schroeder B.K."/>
            <person name="Murray T.D."/>
            <person name="Luster D.G."/>
            <person name="Schneider W.L."/>
            <person name="Rogers E."/>
            <person name="Andreote F.D."/>
            <person name="Grunwald N.J."/>
            <person name="Putnam M.L."/>
            <person name="Chang J.H."/>
        </authorList>
    </citation>
    <scope>NUCLEOTIDE SEQUENCE [LARGE SCALE GENOMIC DNA]</scope>
    <source>
        <strain evidence="2 3">DSM 15932</strain>
    </source>
</reference>